<organism evidence="2 3">
    <name type="scientific">Streptomyces finlayi</name>
    <dbReference type="NCBI Taxonomy" id="67296"/>
    <lineage>
        <taxon>Bacteria</taxon>
        <taxon>Bacillati</taxon>
        <taxon>Actinomycetota</taxon>
        <taxon>Actinomycetes</taxon>
        <taxon>Kitasatosporales</taxon>
        <taxon>Streptomycetaceae</taxon>
        <taxon>Streptomyces</taxon>
    </lineage>
</organism>
<protein>
    <submittedName>
        <fullName evidence="2">Transcriptional regulator</fullName>
    </submittedName>
</protein>
<dbReference type="SUPFAM" id="SSF47413">
    <property type="entry name" value="lambda repressor-like DNA-binding domains"/>
    <property type="match status" value="1"/>
</dbReference>
<dbReference type="Proteomes" id="UP000638353">
    <property type="component" value="Unassembled WGS sequence"/>
</dbReference>
<dbReference type="EMBL" id="BMVC01000019">
    <property type="protein sequence ID" value="GHD13311.1"/>
    <property type="molecule type" value="Genomic_DNA"/>
</dbReference>
<reference evidence="2" key="1">
    <citation type="journal article" date="2014" name="Int. J. Syst. Evol. Microbiol.">
        <title>Complete genome sequence of Corynebacterium casei LMG S-19264T (=DSM 44701T), isolated from a smear-ripened cheese.</title>
        <authorList>
            <consortium name="US DOE Joint Genome Institute (JGI-PGF)"/>
            <person name="Walter F."/>
            <person name="Albersmeier A."/>
            <person name="Kalinowski J."/>
            <person name="Ruckert C."/>
        </authorList>
    </citation>
    <scope>NUCLEOTIDE SEQUENCE</scope>
    <source>
        <strain evidence="2">JCM 4637</strain>
    </source>
</reference>
<proteinExistence type="predicted"/>
<dbReference type="CDD" id="cd00093">
    <property type="entry name" value="HTH_XRE"/>
    <property type="match status" value="1"/>
</dbReference>
<dbReference type="InterPro" id="IPR043917">
    <property type="entry name" value="DUF5753"/>
</dbReference>
<dbReference type="Pfam" id="PF13560">
    <property type="entry name" value="HTH_31"/>
    <property type="match status" value="1"/>
</dbReference>
<evidence type="ECO:0000313" key="3">
    <source>
        <dbReference type="Proteomes" id="UP000638353"/>
    </source>
</evidence>
<dbReference type="SMART" id="SM00530">
    <property type="entry name" value="HTH_XRE"/>
    <property type="match status" value="1"/>
</dbReference>
<dbReference type="Pfam" id="PF19054">
    <property type="entry name" value="DUF5753"/>
    <property type="match status" value="1"/>
</dbReference>
<reference evidence="2" key="2">
    <citation type="submission" date="2020-09" db="EMBL/GenBank/DDBJ databases">
        <authorList>
            <person name="Sun Q."/>
            <person name="Ohkuma M."/>
        </authorList>
    </citation>
    <scope>NUCLEOTIDE SEQUENCE</scope>
    <source>
        <strain evidence="2">JCM 4637</strain>
    </source>
</reference>
<dbReference type="RefSeq" id="WP_229898452.1">
    <property type="nucleotide sequence ID" value="NZ_BMVC01000019.1"/>
</dbReference>
<evidence type="ECO:0000259" key="1">
    <source>
        <dbReference type="SMART" id="SM00530"/>
    </source>
</evidence>
<comment type="caution">
    <text evidence="2">The sequence shown here is derived from an EMBL/GenBank/DDBJ whole genome shotgun (WGS) entry which is preliminary data.</text>
</comment>
<dbReference type="Gene3D" id="1.10.260.40">
    <property type="entry name" value="lambda repressor-like DNA-binding domains"/>
    <property type="match status" value="1"/>
</dbReference>
<dbReference type="AlphaFoldDB" id="A0A919CDQ7"/>
<evidence type="ECO:0000313" key="2">
    <source>
        <dbReference type="EMBL" id="GHD13311.1"/>
    </source>
</evidence>
<dbReference type="GO" id="GO:0003677">
    <property type="term" value="F:DNA binding"/>
    <property type="evidence" value="ECO:0007669"/>
    <property type="project" value="InterPro"/>
</dbReference>
<name>A0A919CDQ7_9ACTN</name>
<dbReference type="InterPro" id="IPR001387">
    <property type="entry name" value="Cro/C1-type_HTH"/>
</dbReference>
<feature type="domain" description="HTH cro/C1-type" evidence="1">
    <location>
        <begin position="45"/>
        <end position="100"/>
    </location>
</feature>
<accession>A0A919CDQ7</accession>
<sequence length="318" mass="36075">MPAADAHSPFPIGPSEMSAAAEPLMPVLGRVEDSPSALKIILGGKLRALRVAAGLKPADVKERLRYSEPKITRIELGDQGLKEADARALLDLYGVTYPLHVAEFMRVLELSKRPEFWQPWHDSVQGFFAPLLSLEGAASLVRVFEPDYVPGLLQTEEYARAVVRAEWPTYTDHAVERIVSLRRERQRQFGDQRDDEDATHLWVAIREDVLLHSVADPGVRLRQAEHLLSCARHPRVTVQVVPAEARSKVPITSNVTYLRFNLDELPDAVYIEQTASSVFLRDPGQVEHYFELLNRLATVIRTPEESVQWLQDRVHEWR</sequence>
<gene>
    <name evidence="2" type="ORF">GCM10010334_71290</name>
</gene>
<dbReference type="InterPro" id="IPR010982">
    <property type="entry name" value="Lambda_DNA-bd_dom_sf"/>
</dbReference>